<evidence type="ECO:0000313" key="7">
    <source>
        <dbReference type="Proteomes" id="UP001320119"/>
    </source>
</evidence>
<reference evidence="6 7" key="1">
    <citation type="journal article" date="2022" name="IScience">
        <title>An ultrasensitive nanofiber-based assay for enzymatic hydrolysis and deep-sea microbial degradation of cellulose.</title>
        <authorList>
            <person name="Tsudome M."/>
            <person name="Tachioka M."/>
            <person name="Miyazaki M."/>
            <person name="Uchimura K."/>
            <person name="Tsuda M."/>
            <person name="Takaki Y."/>
            <person name="Deguchi S."/>
        </authorList>
    </citation>
    <scope>NUCLEOTIDE SEQUENCE [LARGE SCALE GENOMIC DNA]</scope>
    <source>
        <strain evidence="6 7">GE09</strain>
    </source>
</reference>
<evidence type="ECO:0000256" key="3">
    <source>
        <dbReference type="ARBA" id="ARBA00022603"/>
    </source>
</evidence>
<sequence length="463" mass="52252">MTENNAFIFPQGMLICPVCASDIEGMHCPKCHSEFFALGNIPCVFTAGIQQKKLWQHQMAMMEAQGGEALANLEYALQGYDLSDLTRARLEQAFESMEQSLDVILAQFSGAGLVAQLDPMYDQTTVDNPTEYYHHILRDWAWDNEPSKYFETHANDANLKRVMNVWADPAPGKMLVLGAGAGRLSWDLHEKLEPEFTIASDINPFLLTCAQDLIKERKAITLPELYTYPQIGYPFSKSWTMQPPEDAGNLRERWFALGSDVWNMPLRENSVDTIVTSWLLDVTGGDVKDLIGVITYLLKPGGRWINTGPLLYSRNMSFDKKYSAEEIFDFAQMAGFDLERQEVDEVEHMVSPLNARYHYEQILSFCAQKSLTPKPLPKPGSTSDWLTPPWLVMHHLPVPNIDFQCERGHEFIAKVLELVDGEKSIYLMAQLLQPDMPEGVSAKDAVTALFGQILEQMARAASN</sequence>
<dbReference type="EMBL" id="AP023086">
    <property type="protein sequence ID" value="BCD99485.1"/>
    <property type="molecule type" value="Genomic_DNA"/>
</dbReference>
<dbReference type="AlphaFoldDB" id="A0AAN1WKY5"/>
<dbReference type="GO" id="GO:0032259">
    <property type="term" value="P:methylation"/>
    <property type="evidence" value="ECO:0007669"/>
    <property type="project" value="UniProtKB-KW"/>
</dbReference>
<organism evidence="6 7">
    <name type="scientific">Marinagarivorans cellulosilyticus</name>
    <dbReference type="NCBI Taxonomy" id="2721545"/>
    <lineage>
        <taxon>Bacteria</taxon>
        <taxon>Pseudomonadati</taxon>
        <taxon>Pseudomonadota</taxon>
        <taxon>Gammaproteobacteria</taxon>
        <taxon>Cellvibrionales</taxon>
        <taxon>Cellvibrionaceae</taxon>
        <taxon>Marinagarivorans</taxon>
    </lineage>
</organism>
<evidence type="ECO:0000313" key="6">
    <source>
        <dbReference type="EMBL" id="BCD99485.1"/>
    </source>
</evidence>
<name>A0AAN1WKY5_9GAMM</name>
<dbReference type="Proteomes" id="UP001320119">
    <property type="component" value="Chromosome"/>
</dbReference>
<evidence type="ECO:0000256" key="5">
    <source>
        <dbReference type="ARBA" id="ARBA00022691"/>
    </source>
</evidence>
<evidence type="ECO:0000256" key="2">
    <source>
        <dbReference type="ARBA" id="ARBA00012003"/>
    </source>
</evidence>
<dbReference type="Pfam" id="PF07942">
    <property type="entry name" value="CARME"/>
    <property type="match status" value="1"/>
</dbReference>
<dbReference type="InterPro" id="IPR012901">
    <property type="entry name" value="CARME"/>
</dbReference>
<dbReference type="PANTHER" id="PTHR12303">
    <property type="entry name" value="CARNOSINE N-METHYLTRANSFERASE"/>
    <property type="match status" value="1"/>
</dbReference>
<keyword evidence="5" id="KW-0949">S-adenosyl-L-methionine</keyword>
<gene>
    <name evidence="6" type="ORF">MARGE09_P3687</name>
</gene>
<dbReference type="PANTHER" id="PTHR12303:SF6">
    <property type="entry name" value="CARNOSINE N-METHYLTRANSFERASE"/>
    <property type="match status" value="1"/>
</dbReference>
<evidence type="ECO:0000256" key="4">
    <source>
        <dbReference type="ARBA" id="ARBA00022679"/>
    </source>
</evidence>
<dbReference type="EC" id="2.1.1.22" evidence="2"/>
<proteinExistence type="inferred from homology"/>
<dbReference type="SUPFAM" id="SSF53335">
    <property type="entry name" value="S-adenosyl-L-methionine-dependent methyltransferases"/>
    <property type="match status" value="1"/>
</dbReference>
<accession>A0AAN1WKY5</accession>
<dbReference type="KEGG" id="marq:MARGE09_P3687"/>
<dbReference type="SMART" id="SM01296">
    <property type="entry name" value="N2227"/>
    <property type="match status" value="1"/>
</dbReference>
<dbReference type="InterPro" id="IPR029063">
    <property type="entry name" value="SAM-dependent_MTases_sf"/>
</dbReference>
<evidence type="ECO:0000256" key="1">
    <source>
        <dbReference type="ARBA" id="ARBA00010086"/>
    </source>
</evidence>
<keyword evidence="3" id="KW-0489">Methyltransferase</keyword>
<dbReference type="GO" id="GO:0030735">
    <property type="term" value="F:carnosine N-methyltransferase activity"/>
    <property type="evidence" value="ECO:0007669"/>
    <property type="project" value="UniProtKB-EC"/>
</dbReference>
<keyword evidence="7" id="KW-1185">Reference proteome</keyword>
<dbReference type="RefSeq" id="WP_236984752.1">
    <property type="nucleotide sequence ID" value="NZ_AP023086.1"/>
</dbReference>
<dbReference type="Gene3D" id="3.40.50.150">
    <property type="entry name" value="Vaccinia Virus protein VP39"/>
    <property type="match status" value="1"/>
</dbReference>
<keyword evidence="4" id="KW-0808">Transferase</keyword>
<comment type="similarity">
    <text evidence="1">Belongs to the carnosine N-methyltransferase family.</text>
</comment>
<protein>
    <recommendedName>
        <fullName evidence="2">carnosine N-methyltransferase</fullName>
        <ecNumber evidence="2">2.1.1.22</ecNumber>
    </recommendedName>
</protein>